<evidence type="ECO:0000259" key="2">
    <source>
        <dbReference type="Pfam" id="PF08241"/>
    </source>
</evidence>
<feature type="region of interest" description="Disordered" evidence="1">
    <location>
        <begin position="1"/>
        <end position="27"/>
    </location>
</feature>
<dbReference type="SUPFAM" id="SSF53335">
    <property type="entry name" value="S-adenosyl-L-methionine-dependent methyltransferases"/>
    <property type="match status" value="1"/>
</dbReference>
<evidence type="ECO:0000313" key="4">
    <source>
        <dbReference type="Proteomes" id="UP000034681"/>
    </source>
</evidence>
<organism evidence="3 4">
    <name type="scientific">Prochlorothrix hollandica PCC 9006 = CALU 1027</name>
    <dbReference type="NCBI Taxonomy" id="317619"/>
    <lineage>
        <taxon>Bacteria</taxon>
        <taxon>Bacillati</taxon>
        <taxon>Cyanobacteriota</taxon>
        <taxon>Cyanophyceae</taxon>
        <taxon>Prochlorotrichales</taxon>
        <taxon>Prochlorotrichaceae</taxon>
        <taxon>Prochlorothrix</taxon>
    </lineage>
</organism>
<keyword evidence="4" id="KW-1185">Reference proteome</keyword>
<accession>A0A0M2PV23</accession>
<dbReference type="InterPro" id="IPR013216">
    <property type="entry name" value="Methyltransf_11"/>
</dbReference>
<dbReference type="eggNOG" id="COG0500">
    <property type="taxonomic scope" value="Bacteria"/>
</dbReference>
<comment type="caution">
    <text evidence="3">The sequence shown here is derived from an EMBL/GenBank/DDBJ whole genome shotgun (WGS) entry which is preliminary data.</text>
</comment>
<proteinExistence type="predicted"/>
<dbReference type="EMBL" id="AJTX02000004">
    <property type="protein sequence ID" value="KKI99979.1"/>
    <property type="molecule type" value="Genomic_DNA"/>
</dbReference>
<dbReference type="CDD" id="cd02440">
    <property type="entry name" value="AdoMet_MTases"/>
    <property type="match status" value="1"/>
</dbReference>
<dbReference type="OrthoDB" id="527763at2"/>
<feature type="domain" description="Methyltransferase type 11" evidence="2">
    <location>
        <begin position="88"/>
        <end position="187"/>
    </location>
</feature>
<keyword evidence="3" id="KW-0808">Transferase</keyword>
<dbReference type="RefSeq" id="WP_017711276.1">
    <property type="nucleotide sequence ID" value="NZ_KB235933.1"/>
</dbReference>
<keyword evidence="3" id="KW-0489">Methyltransferase</keyword>
<dbReference type="Gene3D" id="3.40.50.150">
    <property type="entry name" value="Vaccinia Virus protein VP39"/>
    <property type="match status" value="1"/>
</dbReference>
<gene>
    <name evidence="3" type="ORF">PROH_09355</name>
</gene>
<dbReference type="GO" id="GO:0032259">
    <property type="term" value="P:methylation"/>
    <property type="evidence" value="ECO:0007669"/>
    <property type="project" value="UniProtKB-KW"/>
</dbReference>
<protein>
    <submittedName>
        <fullName evidence="3">Methyltransferase type 11</fullName>
    </submittedName>
</protein>
<dbReference type="GO" id="GO:0008757">
    <property type="term" value="F:S-adenosylmethionine-dependent methyltransferase activity"/>
    <property type="evidence" value="ECO:0007669"/>
    <property type="project" value="InterPro"/>
</dbReference>
<dbReference type="AlphaFoldDB" id="A0A0M2PV23"/>
<dbReference type="STRING" id="317619.GCA_000332315_00626"/>
<sequence length="247" mass="27641">MVRSPEPDSPSLGYNLPGAPSQSQDTGIQNLPAIAKRFNQEYQGQSFELPAEVEAMAITQQWRSGQLQAVSASPFWEMVKPQKKQHCLDLGCGIGFLVYPWREWGAFFHGQDISTVARDALVARGPQLNSMLFKGVVLKPAHQLDDYDPAFFDLAIATGLSCYYPPAYWEQVLTQVKRVLKPGQPFVFDVVNGELELAENWAILETYLGAEVFLESLGHWQTLIRAAGAKIVKQKAGDLFHLFKIVW</sequence>
<dbReference type="InterPro" id="IPR029063">
    <property type="entry name" value="SAM-dependent_MTases_sf"/>
</dbReference>
<evidence type="ECO:0000256" key="1">
    <source>
        <dbReference type="SAM" id="MobiDB-lite"/>
    </source>
</evidence>
<dbReference type="Pfam" id="PF08241">
    <property type="entry name" value="Methyltransf_11"/>
    <property type="match status" value="1"/>
</dbReference>
<evidence type="ECO:0000313" key="3">
    <source>
        <dbReference type="EMBL" id="KKI99979.1"/>
    </source>
</evidence>
<name>A0A0M2PV23_PROHO</name>
<dbReference type="Proteomes" id="UP000034681">
    <property type="component" value="Unassembled WGS sequence"/>
</dbReference>
<reference evidence="3" key="1">
    <citation type="submission" date="2012-04" db="EMBL/GenBank/DDBJ databases">
        <authorList>
            <person name="Borisov I.G."/>
            <person name="Ivanikova N.V."/>
            <person name="Pinevich A.V."/>
        </authorList>
    </citation>
    <scope>NUCLEOTIDE SEQUENCE [LARGE SCALE GENOMIC DNA]</scope>
    <source>
        <strain evidence="3">CALU 1027</strain>
    </source>
</reference>